<dbReference type="RefSeq" id="WP_177502806.1">
    <property type="nucleotide sequence ID" value="NZ_JACSNR010000004.1"/>
</dbReference>
<dbReference type="Gene3D" id="3.30.70.60">
    <property type="match status" value="1"/>
</dbReference>
<dbReference type="Proteomes" id="UP000724149">
    <property type="component" value="Unassembled WGS sequence"/>
</dbReference>
<dbReference type="HAMAP" id="MF_00360">
    <property type="entry name" value="Ribosomal_bS6"/>
    <property type="match status" value="1"/>
</dbReference>
<dbReference type="PANTHER" id="PTHR21011:SF1">
    <property type="entry name" value="SMALL RIBOSOMAL SUBUNIT PROTEIN BS6M"/>
    <property type="match status" value="1"/>
</dbReference>
<evidence type="ECO:0000256" key="2">
    <source>
        <dbReference type="ARBA" id="ARBA00035104"/>
    </source>
</evidence>
<dbReference type="PANTHER" id="PTHR21011">
    <property type="entry name" value="MITOCHONDRIAL 28S RIBOSOMAL PROTEIN S6"/>
    <property type="match status" value="1"/>
</dbReference>
<comment type="similarity">
    <text evidence="1 4">Belongs to the bacterial ribosomal protein bS6 family.</text>
</comment>
<dbReference type="CDD" id="cd00473">
    <property type="entry name" value="bS6"/>
    <property type="match status" value="1"/>
</dbReference>
<evidence type="ECO:0000256" key="1">
    <source>
        <dbReference type="ARBA" id="ARBA00009512"/>
    </source>
</evidence>
<comment type="caution">
    <text evidence="5">The sequence shown here is derived from an EMBL/GenBank/DDBJ whole genome shotgun (WGS) entry which is preliminary data.</text>
</comment>
<dbReference type="NCBIfam" id="TIGR00166">
    <property type="entry name" value="S6"/>
    <property type="match status" value="1"/>
</dbReference>
<comment type="function">
    <text evidence="2 4">Binds together with bS18 to 16S ribosomal RNA.</text>
</comment>
<evidence type="ECO:0000256" key="4">
    <source>
        <dbReference type="HAMAP-Rule" id="MF_00360"/>
    </source>
</evidence>
<dbReference type="InterPro" id="IPR035980">
    <property type="entry name" value="Ribosomal_bS6_sf"/>
</dbReference>
<protein>
    <recommendedName>
        <fullName evidence="3 4">Small ribosomal subunit protein bS6</fullName>
    </recommendedName>
</protein>
<dbReference type="Pfam" id="PF01250">
    <property type="entry name" value="Ribosomal_S6"/>
    <property type="match status" value="1"/>
</dbReference>
<sequence length="96" mass="10827">MPKVTANYETVVIFNTKLGEEGIAANVEKFKSLISENGTITNVDEWGKRKLAYAIEDETEGYYMLVEFTSAPEFPAELDRIYKITDGVLRSMIIAK</sequence>
<reference evidence="5 6" key="1">
    <citation type="journal article" date="2021" name="Sci. Rep.">
        <title>The distribution of antibiotic resistance genes in chicken gut microbiota commensals.</title>
        <authorList>
            <person name="Juricova H."/>
            <person name="Matiasovicova J."/>
            <person name="Kubasova T."/>
            <person name="Cejkova D."/>
            <person name="Rychlik I."/>
        </authorList>
    </citation>
    <scope>NUCLEOTIDE SEQUENCE [LARGE SCALE GENOMIC DNA]</scope>
    <source>
        <strain evidence="5 6">An564</strain>
    </source>
</reference>
<keyword evidence="4" id="KW-0687">Ribonucleoprotein</keyword>
<dbReference type="GO" id="GO:0005840">
    <property type="term" value="C:ribosome"/>
    <property type="evidence" value="ECO:0007669"/>
    <property type="project" value="UniProtKB-KW"/>
</dbReference>
<accession>A0ABS2GNV9</accession>
<organism evidence="5 6">
    <name type="scientific">Hydrogenoanaerobacterium saccharovorans</name>
    <dbReference type="NCBI Taxonomy" id="474960"/>
    <lineage>
        <taxon>Bacteria</taxon>
        <taxon>Bacillati</taxon>
        <taxon>Bacillota</taxon>
        <taxon>Clostridia</taxon>
        <taxon>Eubacteriales</taxon>
        <taxon>Oscillospiraceae</taxon>
        <taxon>Hydrogenoanaerobacterium</taxon>
    </lineage>
</organism>
<keyword evidence="4" id="KW-0694">RNA-binding</keyword>
<keyword evidence="4 5" id="KW-0689">Ribosomal protein</keyword>
<name>A0ABS2GNV9_9FIRM</name>
<evidence type="ECO:0000256" key="3">
    <source>
        <dbReference type="ARBA" id="ARBA00035294"/>
    </source>
</evidence>
<evidence type="ECO:0000313" key="5">
    <source>
        <dbReference type="EMBL" id="MBM6923094.1"/>
    </source>
</evidence>
<keyword evidence="6" id="KW-1185">Reference proteome</keyword>
<dbReference type="InterPro" id="IPR020814">
    <property type="entry name" value="Ribosomal_S6_plastid/chlpt"/>
</dbReference>
<gene>
    <name evidence="4" type="primary">rpsF</name>
    <name evidence="5" type="ORF">H9X81_05220</name>
</gene>
<dbReference type="EMBL" id="JACSNR010000004">
    <property type="protein sequence ID" value="MBM6923094.1"/>
    <property type="molecule type" value="Genomic_DNA"/>
</dbReference>
<dbReference type="InterPro" id="IPR000529">
    <property type="entry name" value="Ribosomal_bS6"/>
</dbReference>
<dbReference type="SUPFAM" id="SSF54995">
    <property type="entry name" value="Ribosomal protein S6"/>
    <property type="match status" value="1"/>
</dbReference>
<evidence type="ECO:0000313" key="6">
    <source>
        <dbReference type="Proteomes" id="UP000724149"/>
    </source>
</evidence>
<proteinExistence type="inferred from homology"/>
<keyword evidence="4" id="KW-0699">rRNA-binding</keyword>
<dbReference type="InterPro" id="IPR014717">
    <property type="entry name" value="Transl_elong_EF1B/ribsomal_bS6"/>
</dbReference>